<dbReference type="EMBL" id="LAVA02000015">
    <property type="protein sequence ID" value="OIJ68630.1"/>
    <property type="molecule type" value="Genomic_DNA"/>
</dbReference>
<protein>
    <submittedName>
        <fullName evidence="2">NADPH-dependent ferric siderophore reductase</fullName>
    </submittedName>
</protein>
<dbReference type="STRING" id="1428628.WN71_007595"/>
<dbReference type="RefSeq" id="WP_046585048.1">
    <property type="nucleotide sequence ID" value="NZ_LAVA02000015.1"/>
</dbReference>
<organism evidence="2 3">
    <name type="scientific">Streptomyces mangrovisoli</name>
    <dbReference type="NCBI Taxonomy" id="1428628"/>
    <lineage>
        <taxon>Bacteria</taxon>
        <taxon>Bacillati</taxon>
        <taxon>Actinomycetota</taxon>
        <taxon>Actinomycetes</taxon>
        <taxon>Kitasatosporales</taxon>
        <taxon>Streptomycetaceae</taxon>
        <taxon>Streptomyces</taxon>
    </lineage>
</organism>
<dbReference type="InterPro" id="IPR039261">
    <property type="entry name" value="FNR_nucleotide-bd"/>
</dbReference>
<dbReference type="OrthoDB" id="3291337at2"/>
<dbReference type="InterPro" id="IPR013113">
    <property type="entry name" value="SIP_FAD-bd"/>
</dbReference>
<reference evidence="2" key="1">
    <citation type="submission" date="2016-10" db="EMBL/GenBank/DDBJ databases">
        <title>Genome sequence of Streptomyces mangrovisoli MUSC 149.</title>
        <authorList>
            <person name="Lee L.-H."/>
            <person name="Ser H.-L."/>
        </authorList>
    </citation>
    <scope>NUCLEOTIDE SEQUENCE [LARGE SCALE GENOMIC DNA]</scope>
    <source>
        <strain evidence="2">MUSC 149</strain>
    </source>
</reference>
<dbReference type="PANTHER" id="PTHR30157">
    <property type="entry name" value="FERRIC REDUCTASE, NADPH-DEPENDENT"/>
    <property type="match status" value="1"/>
</dbReference>
<dbReference type="Gene3D" id="3.40.50.80">
    <property type="entry name" value="Nucleotide-binding domain of ferredoxin-NADP reductase (FNR) module"/>
    <property type="match status" value="1"/>
</dbReference>
<evidence type="ECO:0000313" key="3">
    <source>
        <dbReference type="Proteomes" id="UP000034196"/>
    </source>
</evidence>
<accession>A0A1J4P586</accession>
<dbReference type="InterPro" id="IPR007037">
    <property type="entry name" value="SIP_rossman_dom"/>
</dbReference>
<dbReference type="Pfam" id="PF08021">
    <property type="entry name" value="FAD_binding_9"/>
    <property type="match status" value="1"/>
</dbReference>
<evidence type="ECO:0000259" key="1">
    <source>
        <dbReference type="PROSITE" id="PS51384"/>
    </source>
</evidence>
<dbReference type="CDD" id="cd06193">
    <property type="entry name" value="siderophore_interacting"/>
    <property type="match status" value="1"/>
</dbReference>
<sequence length="269" mass="29943">MSPRIRPDRRDSRLFCAAVTSSTRLTPHLQRVTVRGETLRAFPWQGYDHWFRLFFRHPHQERFHVPEVGAESWWKPYLAMPDEVRPYCANYTVADFRADDGELDIDVVVHRDADGEIAGGAAIWACSAEPGEELALLDQGLMYDAPADASSVLLVADESGLPAVAGILRSLAPGTAVRVLQEVPTDADRRPLSGPPGMRVDWIARTDPHAVPGAAALTALHDYDDVDPHGYAFVVGEQTLATEGRRRLHRAGMPKDRITFSGFWKTERH</sequence>
<dbReference type="PANTHER" id="PTHR30157:SF0">
    <property type="entry name" value="NADPH-DEPENDENT FERRIC-CHELATE REDUCTASE"/>
    <property type="match status" value="1"/>
</dbReference>
<dbReference type="PROSITE" id="PS51384">
    <property type="entry name" value="FAD_FR"/>
    <property type="match status" value="1"/>
</dbReference>
<dbReference type="InterPro" id="IPR017927">
    <property type="entry name" value="FAD-bd_FR_type"/>
</dbReference>
<gene>
    <name evidence="2" type="ORF">WN71_007595</name>
</gene>
<dbReference type="Proteomes" id="UP000034196">
    <property type="component" value="Unassembled WGS sequence"/>
</dbReference>
<proteinExistence type="predicted"/>
<comment type="caution">
    <text evidence="2">The sequence shown here is derived from an EMBL/GenBank/DDBJ whole genome shotgun (WGS) entry which is preliminary data.</text>
</comment>
<dbReference type="Gene3D" id="2.40.30.10">
    <property type="entry name" value="Translation factors"/>
    <property type="match status" value="1"/>
</dbReference>
<evidence type="ECO:0000313" key="2">
    <source>
        <dbReference type="EMBL" id="OIJ68630.1"/>
    </source>
</evidence>
<keyword evidence="3" id="KW-1185">Reference proteome</keyword>
<dbReference type="Pfam" id="PF04954">
    <property type="entry name" value="SIP"/>
    <property type="match status" value="1"/>
</dbReference>
<dbReference type="InterPro" id="IPR039374">
    <property type="entry name" value="SIP_fam"/>
</dbReference>
<dbReference type="AlphaFoldDB" id="A0A1J4P586"/>
<name>A0A1J4P586_9ACTN</name>
<feature type="domain" description="FAD-binding FR-type" evidence="1">
    <location>
        <begin position="12"/>
        <end position="153"/>
    </location>
</feature>
<dbReference type="GO" id="GO:0016491">
    <property type="term" value="F:oxidoreductase activity"/>
    <property type="evidence" value="ECO:0007669"/>
    <property type="project" value="InterPro"/>
</dbReference>